<name>A0A066XBR6_COLSU</name>
<comment type="caution">
    <text evidence="2">The sequence shown here is derived from an EMBL/GenBank/DDBJ whole genome shotgun (WGS) entry which is preliminary data.</text>
</comment>
<reference evidence="3" key="1">
    <citation type="journal article" date="2014" name="Genome Announc.">
        <title>Draft genome sequence of Colletotrichum sublineola, a destructive pathogen of cultivated sorghum.</title>
        <authorList>
            <person name="Baroncelli R."/>
            <person name="Sanz-Martin J.M."/>
            <person name="Rech G.E."/>
            <person name="Sukno S.A."/>
            <person name="Thon M.R."/>
        </authorList>
    </citation>
    <scope>NUCLEOTIDE SEQUENCE [LARGE SCALE GENOMIC DNA]</scope>
    <source>
        <strain evidence="3">TX430BB</strain>
    </source>
</reference>
<dbReference type="EMBL" id="JMSE01001222">
    <property type="protein sequence ID" value="KDN63470.1"/>
    <property type="molecule type" value="Genomic_DNA"/>
</dbReference>
<sequence>MPPTAKLCASLPSLRKEIRKRAPALRDLRASFGVPTVVPPPAPAPAPAPAPSSPPAPVPNQVQVLSRDQGQGEVPEVPRAASQEDLGWFESLAFDPLPADFFKPDSPIREPFAPQQLYSQPGDQQVPVTCRENKDVWTTMIRIDGWMDDG</sequence>
<feature type="compositionally biased region" description="Polar residues" evidence="1">
    <location>
        <begin position="60"/>
        <end position="69"/>
    </location>
</feature>
<feature type="region of interest" description="Disordered" evidence="1">
    <location>
        <begin position="33"/>
        <end position="82"/>
    </location>
</feature>
<dbReference type="AlphaFoldDB" id="A0A066XBR6"/>
<evidence type="ECO:0000256" key="1">
    <source>
        <dbReference type="SAM" id="MobiDB-lite"/>
    </source>
</evidence>
<dbReference type="Proteomes" id="UP000027238">
    <property type="component" value="Unassembled WGS sequence"/>
</dbReference>
<feature type="compositionally biased region" description="Pro residues" evidence="1">
    <location>
        <begin position="37"/>
        <end position="58"/>
    </location>
</feature>
<gene>
    <name evidence="2" type="ORF">CSUB01_08552</name>
</gene>
<organism evidence="2 3">
    <name type="scientific">Colletotrichum sublineola</name>
    <name type="common">Sorghum anthracnose fungus</name>
    <dbReference type="NCBI Taxonomy" id="1173701"/>
    <lineage>
        <taxon>Eukaryota</taxon>
        <taxon>Fungi</taxon>
        <taxon>Dikarya</taxon>
        <taxon>Ascomycota</taxon>
        <taxon>Pezizomycotina</taxon>
        <taxon>Sordariomycetes</taxon>
        <taxon>Hypocreomycetidae</taxon>
        <taxon>Glomerellales</taxon>
        <taxon>Glomerellaceae</taxon>
        <taxon>Colletotrichum</taxon>
        <taxon>Colletotrichum graminicola species complex</taxon>
    </lineage>
</organism>
<evidence type="ECO:0000313" key="2">
    <source>
        <dbReference type="EMBL" id="KDN63470.1"/>
    </source>
</evidence>
<feature type="compositionally biased region" description="Polar residues" evidence="1">
    <location>
        <begin position="116"/>
        <end position="126"/>
    </location>
</feature>
<keyword evidence="3" id="KW-1185">Reference proteome</keyword>
<proteinExistence type="predicted"/>
<accession>A0A066XBR6</accession>
<dbReference type="HOGENOM" id="CLU_1740423_0_0_1"/>
<protein>
    <submittedName>
        <fullName evidence="2">Uncharacterized protein</fullName>
    </submittedName>
</protein>
<evidence type="ECO:0000313" key="3">
    <source>
        <dbReference type="Proteomes" id="UP000027238"/>
    </source>
</evidence>
<feature type="region of interest" description="Disordered" evidence="1">
    <location>
        <begin position="103"/>
        <end position="126"/>
    </location>
</feature>